<feature type="domain" description="N-acetyltransferase" evidence="1">
    <location>
        <begin position="1"/>
        <end position="137"/>
    </location>
</feature>
<accession>A0A1H7KY43</accession>
<dbReference type="SUPFAM" id="SSF55729">
    <property type="entry name" value="Acyl-CoA N-acyltransferases (Nat)"/>
    <property type="match status" value="1"/>
</dbReference>
<protein>
    <submittedName>
        <fullName evidence="2">Ribosomal protein S18 acetylase RimI</fullName>
    </submittedName>
</protein>
<dbReference type="PANTHER" id="PTHR47237:SF2">
    <property type="entry name" value="BLL4206 PROTEIN"/>
    <property type="match status" value="1"/>
</dbReference>
<dbReference type="GO" id="GO:0016747">
    <property type="term" value="F:acyltransferase activity, transferring groups other than amino-acyl groups"/>
    <property type="evidence" value="ECO:0007669"/>
    <property type="project" value="InterPro"/>
</dbReference>
<dbReference type="Pfam" id="PF13673">
    <property type="entry name" value="Acetyltransf_10"/>
    <property type="match status" value="1"/>
</dbReference>
<dbReference type="Gene3D" id="3.40.630.90">
    <property type="match status" value="1"/>
</dbReference>
<dbReference type="InterPro" id="IPR016181">
    <property type="entry name" value="Acyl_CoA_acyltransferase"/>
</dbReference>
<dbReference type="InterPro" id="IPR052729">
    <property type="entry name" value="Acyl/Acetyltrans_Enzymes"/>
</dbReference>
<dbReference type="InterPro" id="IPR041496">
    <property type="entry name" value="YitH/HolE_GNAT"/>
</dbReference>
<dbReference type="InterPro" id="IPR000182">
    <property type="entry name" value="GNAT_dom"/>
</dbReference>
<dbReference type="AlphaFoldDB" id="A0A1H7KY43"/>
<dbReference type="PROSITE" id="PS51186">
    <property type="entry name" value="GNAT"/>
    <property type="match status" value="1"/>
</dbReference>
<gene>
    <name evidence="2" type="ORF">SAMN05660976_01385</name>
</gene>
<dbReference type="STRING" id="46177.SAMN05660976_01385"/>
<keyword evidence="2" id="KW-0687">Ribonucleoprotein</keyword>
<organism evidence="2 3">
    <name type="scientific">Nonomuraea pusilla</name>
    <dbReference type="NCBI Taxonomy" id="46177"/>
    <lineage>
        <taxon>Bacteria</taxon>
        <taxon>Bacillati</taxon>
        <taxon>Actinomycetota</taxon>
        <taxon>Actinomycetes</taxon>
        <taxon>Streptosporangiales</taxon>
        <taxon>Streptosporangiaceae</taxon>
        <taxon>Nonomuraea</taxon>
    </lineage>
</organism>
<dbReference type="CDD" id="cd04301">
    <property type="entry name" value="NAT_SF"/>
    <property type="match status" value="1"/>
</dbReference>
<dbReference type="Proteomes" id="UP000198953">
    <property type="component" value="Unassembled WGS sequence"/>
</dbReference>
<keyword evidence="3" id="KW-1185">Reference proteome</keyword>
<sequence>MTIRRLTPDDLDRCAVLAADRGWLPERRKWRLLFDVGEPYGIDAPDGDGLAATNILTRYGADHGVISMVLTASRFDRRGLGRRLMEHVLEQAGDRTVSLYATEFGRPLYERLGFRGVGRTAKHTGVFRGERSGRTRPATEADLGAILELDAEVFGTDRSAPLRRMFSFGEQVRVADGGFGHAWRNDDNVVIGPVVARDEETARALLGDLALEAGGEVRMDLDLAKEGLVAWARGHGMGEPWEVAQMVRHGDLPGDRSRQFTPYMQALG</sequence>
<evidence type="ECO:0000259" key="1">
    <source>
        <dbReference type="PROSITE" id="PS51186"/>
    </source>
</evidence>
<evidence type="ECO:0000313" key="3">
    <source>
        <dbReference type="Proteomes" id="UP000198953"/>
    </source>
</evidence>
<dbReference type="EMBL" id="FOBF01000003">
    <property type="protein sequence ID" value="SEK91025.1"/>
    <property type="molecule type" value="Genomic_DNA"/>
</dbReference>
<dbReference type="Gene3D" id="3.40.630.30">
    <property type="match status" value="1"/>
</dbReference>
<evidence type="ECO:0000313" key="2">
    <source>
        <dbReference type="EMBL" id="SEK91025.1"/>
    </source>
</evidence>
<dbReference type="Pfam" id="PF18014">
    <property type="entry name" value="Acetyltransf_18"/>
    <property type="match status" value="1"/>
</dbReference>
<dbReference type="RefSeq" id="WP_091099094.1">
    <property type="nucleotide sequence ID" value="NZ_FOBF01000003.1"/>
</dbReference>
<dbReference type="GO" id="GO:0005840">
    <property type="term" value="C:ribosome"/>
    <property type="evidence" value="ECO:0007669"/>
    <property type="project" value="UniProtKB-KW"/>
</dbReference>
<keyword evidence="2" id="KW-0689">Ribosomal protein</keyword>
<name>A0A1H7KY43_9ACTN</name>
<dbReference type="PANTHER" id="PTHR47237">
    <property type="entry name" value="SLL0310 PROTEIN"/>
    <property type="match status" value="1"/>
</dbReference>
<proteinExistence type="predicted"/>
<dbReference type="OrthoDB" id="510731at2"/>
<reference evidence="2 3" key="1">
    <citation type="submission" date="2016-10" db="EMBL/GenBank/DDBJ databases">
        <authorList>
            <person name="de Groot N.N."/>
        </authorList>
    </citation>
    <scope>NUCLEOTIDE SEQUENCE [LARGE SCALE GENOMIC DNA]</scope>
    <source>
        <strain evidence="2 3">DSM 43357</strain>
    </source>
</reference>